<dbReference type="Proteomes" id="UP001175271">
    <property type="component" value="Unassembled WGS sequence"/>
</dbReference>
<comment type="caution">
    <text evidence="9">The sequence shown here is derived from an EMBL/GenBank/DDBJ whole genome shotgun (WGS) entry which is preliminary data.</text>
</comment>
<evidence type="ECO:0000313" key="9">
    <source>
        <dbReference type="EMBL" id="KAK0425412.1"/>
    </source>
</evidence>
<feature type="region of interest" description="Disordered" evidence="7">
    <location>
        <begin position="279"/>
        <end position="300"/>
    </location>
</feature>
<gene>
    <name evidence="9" type="ORF">QR680_009187</name>
</gene>
<reference evidence="9" key="1">
    <citation type="submission" date="2023-06" db="EMBL/GenBank/DDBJ databases">
        <title>Genomic analysis of the entomopathogenic nematode Steinernema hermaphroditum.</title>
        <authorList>
            <person name="Schwarz E.M."/>
            <person name="Heppert J.K."/>
            <person name="Baniya A."/>
            <person name="Schwartz H.T."/>
            <person name="Tan C.-H."/>
            <person name="Antoshechkin I."/>
            <person name="Sternberg P.W."/>
            <person name="Goodrich-Blair H."/>
            <person name="Dillman A.R."/>
        </authorList>
    </citation>
    <scope>NUCLEOTIDE SEQUENCE</scope>
    <source>
        <strain evidence="9">PS9179</strain>
        <tissue evidence="9">Whole animal</tissue>
    </source>
</reference>
<keyword evidence="10" id="KW-1185">Reference proteome</keyword>
<dbReference type="GO" id="GO:0003723">
    <property type="term" value="F:RNA binding"/>
    <property type="evidence" value="ECO:0007669"/>
    <property type="project" value="TreeGrafter"/>
</dbReference>
<dbReference type="CDD" id="cd22674">
    <property type="entry name" value="FHA_PPP1R8"/>
    <property type="match status" value="1"/>
</dbReference>
<evidence type="ECO:0000256" key="3">
    <source>
        <dbReference type="ARBA" id="ARBA00022491"/>
    </source>
</evidence>
<accession>A0AA39ILG1</accession>
<evidence type="ECO:0000256" key="7">
    <source>
        <dbReference type="SAM" id="MobiDB-lite"/>
    </source>
</evidence>
<evidence type="ECO:0000256" key="6">
    <source>
        <dbReference type="ARBA" id="ARBA00023242"/>
    </source>
</evidence>
<proteinExistence type="inferred from homology"/>
<sequence>MGDARVSDPIFERFPIPDWATRPPHGYHLDVLKGDQLIQKLMVDERNAYYFGRNPKLSDILTEHSSISRVHAVLIYHRHLKRFALVDMGSAHGTYVGKVKIESQIPVFLELNSEFHFGFSTRKYILKPKISSRLDSTDEDGGEGDATSLKDVDLENLTEYNTALNRRIPQIPITVEEARRKKKPRGNVSFVEDETVINPEDVDPTIGRFRNLISTAIITTTSKRPADTVDDNSLPSKKIYRPVKDDSIARGPQFGKLSTTTLTGFGMVNAAPDLDLYKGLPEPATSTHDDDEPHKKKYAKEAWPGRHTPASAQMMADLEETAVHPLDDDDNRFLKNHCVELFEQPDFVMEPQVKTSSVAFIQAGGKPEELIEILSSNYSALGQTCNLIGDWLADLEVDDAPKPKKGGRGRRSTKNAPSEADASGAFKNCANVYGSFESTISGLISRHFNSETVDKAFETDSEVGMEWLPQLITHKAWRKLVYELSEQNPQCLTLTFCVKLISEAGFQHEISSVNTAARQLDIFCGVLVASIDSLLTEHSRGPGTESYEKAFAELVKVACHSEHTYLYTQTILKVMIRKNDGMVRAACAHIANSLREALFRKEQDTSSIDLLLLQSPEDKIPQNAVQAIQTMISKRDLNPGDIVTLHQVVLRNDPDYVCFQLYSRPNPPSVDLIRDPIFVNMLIHALFNCEGMKRLNDHRAKYIFLYAYASCVAESRSANGVRMQKKDELVSTCSQLDQITTLLESSDDLLKIFRKLQMLIKTPAPAAGLLHYLRTYFMNDALVSEIPPVVFVLIDLVASAHVNLHYRVFEVLCDLYENQSSKNEVAEVLMERQRSVIDRFVHLVSVGLVLPVAEKVTRMWVDGFMDISLVRYFALEVLEMIAPPYSEEFISVFLPLVENPDIFDPSQYSQKFQSAKEFVDICTTPSTAPSTSKRKSK</sequence>
<protein>
    <recommendedName>
        <fullName evidence="8">FHA domain-containing protein</fullName>
    </recommendedName>
</protein>
<organism evidence="9 10">
    <name type="scientific">Steinernema hermaphroditum</name>
    <dbReference type="NCBI Taxonomy" id="289476"/>
    <lineage>
        <taxon>Eukaryota</taxon>
        <taxon>Metazoa</taxon>
        <taxon>Ecdysozoa</taxon>
        <taxon>Nematoda</taxon>
        <taxon>Chromadorea</taxon>
        <taxon>Rhabditida</taxon>
        <taxon>Tylenchina</taxon>
        <taxon>Panagrolaimomorpha</taxon>
        <taxon>Strongyloidoidea</taxon>
        <taxon>Steinernematidae</taxon>
        <taxon>Steinernema</taxon>
    </lineage>
</organism>
<comment type="subcellular location">
    <subcellularLocation>
        <location evidence="1">Nucleus</location>
    </subcellularLocation>
</comment>
<name>A0AA39ILG1_9BILA</name>
<keyword evidence="6" id="KW-0539">Nucleus</keyword>
<dbReference type="PANTHER" id="PTHR12144:SF0">
    <property type="entry name" value="NEGATIVE ELONGATION FACTOR C_D"/>
    <property type="match status" value="1"/>
</dbReference>
<dbReference type="Gene3D" id="6.10.250.1290">
    <property type="match status" value="1"/>
</dbReference>
<evidence type="ECO:0000256" key="4">
    <source>
        <dbReference type="ARBA" id="ARBA00023015"/>
    </source>
</evidence>
<dbReference type="SUPFAM" id="SSF49879">
    <property type="entry name" value="SMAD/FHA domain"/>
    <property type="match status" value="1"/>
</dbReference>
<feature type="compositionally biased region" description="Basic and acidic residues" evidence="7">
    <location>
        <begin position="287"/>
        <end position="300"/>
    </location>
</feature>
<dbReference type="Pfam" id="PF04858">
    <property type="entry name" value="TH1"/>
    <property type="match status" value="1"/>
</dbReference>
<feature type="domain" description="FHA" evidence="8">
    <location>
        <begin position="49"/>
        <end position="101"/>
    </location>
</feature>
<dbReference type="InterPro" id="IPR006942">
    <property type="entry name" value="TH1"/>
</dbReference>
<evidence type="ECO:0000256" key="2">
    <source>
        <dbReference type="ARBA" id="ARBA00005726"/>
    </source>
</evidence>
<dbReference type="FunFam" id="2.60.200.20:FF:000019">
    <property type="entry name" value="Nuclear inhibitor of protein phosphatase"/>
    <property type="match status" value="1"/>
</dbReference>
<evidence type="ECO:0000259" key="8">
    <source>
        <dbReference type="PROSITE" id="PS50006"/>
    </source>
</evidence>
<dbReference type="SMART" id="SM00240">
    <property type="entry name" value="FHA"/>
    <property type="match status" value="1"/>
</dbReference>
<keyword evidence="5" id="KW-0804">Transcription</keyword>
<dbReference type="GO" id="GO:0034244">
    <property type="term" value="P:negative regulation of transcription elongation by RNA polymerase II"/>
    <property type="evidence" value="ECO:0007669"/>
    <property type="project" value="TreeGrafter"/>
</dbReference>
<evidence type="ECO:0000256" key="5">
    <source>
        <dbReference type="ARBA" id="ARBA00023163"/>
    </source>
</evidence>
<dbReference type="PROSITE" id="PS50006">
    <property type="entry name" value="FHA_DOMAIN"/>
    <property type="match status" value="1"/>
</dbReference>
<dbReference type="GO" id="GO:0032021">
    <property type="term" value="C:NELF complex"/>
    <property type="evidence" value="ECO:0007669"/>
    <property type="project" value="TreeGrafter"/>
</dbReference>
<keyword evidence="3" id="KW-0678">Repressor</keyword>
<evidence type="ECO:0000256" key="1">
    <source>
        <dbReference type="ARBA" id="ARBA00004123"/>
    </source>
</evidence>
<comment type="similarity">
    <text evidence="2">Belongs to the NELF-D family.</text>
</comment>
<keyword evidence="4" id="KW-0805">Transcription regulation</keyword>
<dbReference type="InterPro" id="IPR008984">
    <property type="entry name" value="SMAD_FHA_dom_sf"/>
</dbReference>
<feature type="compositionally biased region" description="Basic residues" evidence="7">
    <location>
        <begin position="403"/>
        <end position="413"/>
    </location>
</feature>
<evidence type="ECO:0000313" key="10">
    <source>
        <dbReference type="Proteomes" id="UP001175271"/>
    </source>
</evidence>
<feature type="region of interest" description="Disordered" evidence="7">
    <location>
        <begin position="400"/>
        <end position="421"/>
    </location>
</feature>
<dbReference type="InterPro" id="IPR000253">
    <property type="entry name" value="FHA_dom"/>
</dbReference>
<dbReference type="Pfam" id="PF00498">
    <property type="entry name" value="FHA"/>
    <property type="match status" value="1"/>
</dbReference>
<dbReference type="PANTHER" id="PTHR12144">
    <property type="entry name" value="NEGATIVE ELONGATION FACTOR D"/>
    <property type="match status" value="1"/>
</dbReference>
<dbReference type="EMBL" id="JAUCMV010000001">
    <property type="protein sequence ID" value="KAK0425412.1"/>
    <property type="molecule type" value="Genomic_DNA"/>
</dbReference>
<dbReference type="Gene3D" id="2.60.200.20">
    <property type="match status" value="1"/>
</dbReference>
<dbReference type="AlphaFoldDB" id="A0AA39ILG1"/>